<evidence type="ECO:0008006" key="3">
    <source>
        <dbReference type="Google" id="ProtNLM"/>
    </source>
</evidence>
<keyword evidence="2" id="KW-1185">Reference proteome</keyword>
<protein>
    <recommendedName>
        <fullName evidence="3">RiboL-PSP-HEPN domain-containing protein</fullName>
    </recommendedName>
</protein>
<evidence type="ECO:0000313" key="1">
    <source>
        <dbReference type="EMBL" id="SNY40496.1"/>
    </source>
</evidence>
<gene>
    <name evidence="1" type="ORF">SAMN06265827_1273</name>
</gene>
<sequence>MGYFNKIGYLYVDLHLMKEYVQMFEEMLDEKLEELNLWTEKELAKLNNDMDREIFIENHVIDEKWKLNSEFPNMFRKSLFVSIYSRIEHELNRICRKYEGEYEIDLKDFRKDKGIKRAQKYLKEVVNVDFPDETKEWNKINHYNFIRNNIVHNKSKITKIKKIQSFINSEATIGLDNLNYINIRKGFCLKVIETMSNFFEQLNKKLP</sequence>
<evidence type="ECO:0000313" key="2">
    <source>
        <dbReference type="Proteomes" id="UP000219573"/>
    </source>
</evidence>
<name>A0A285I0A7_9FIRM</name>
<accession>A0A285I0A7</accession>
<dbReference type="OrthoDB" id="2966676at2"/>
<organism evidence="1 2">
    <name type="scientific">Orenia metallireducens</name>
    <dbReference type="NCBI Taxonomy" id="1413210"/>
    <lineage>
        <taxon>Bacteria</taxon>
        <taxon>Bacillati</taxon>
        <taxon>Bacillota</taxon>
        <taxon>Clostridia</taxon>
        <taxon>Halanaerobiales</taxon>
        <taxon>Halobacteroidaceae</taxon>
        <taxon>Orenia</taxon>
    </lineage>
</organism>
<dbReference type="RefSeq" id="WP_097018972.1">
    <property type="nucleotide sequence ID" value="NZ_OBDZ01000027.1"/>
</dbReference>
<dbReference type="Proteomes" id="UP000219573">
    <property type="component" value="Unassembled WGS sequence"/>
</dbReference>
<dbReference type="EMBL" id="OBDZ01000027">
    <property type="protein sequence ID" value="SNY40496.1"/>
    <property type="molecule type" value="Genomic_DNA"/>
</dbReference>
<proteinExistence type="predicted"/>
<dbReference type="AlphaFoldDB" id="A0A285I0A7"/>
<reference evidence="2" key="1">
    <citation type="submission" date="2017-09" db="EMBL/GenBank/DDBJ databases">
        <authorList>
            <person name="Varghese N."/>
            <person name="Submissions S."/>
        </authorList>
    </citation>
    <scope>NUCLEOTIDE SEQUENCE [LARGE SCALE GENOMIC DNA]</scope>
    <source>
        <strain evidence="2">MSL47</strain>
    </source>
</reference>